<gene>
    <name evidence="1" type="ORF">GT755_27265</name>
</gene>
<accession>A0A7C9NL88</accession>
<protein>
    <submittedName>
        <fullName evidence="1">Plasmid replication, integration and excision activator</fullName>
    </submittedName>
</protein>
<keyword evidence="2" id="KW-1185">Reference proteome</keyword>
<dbReference type="RefSeq" id="WP_161482463.1">
    <property type="nucleotide sequence ID" value="NZ_WXEW01000008.1"/>
</dbReference>
<reference evidence="1 2" key="1">
    <citation type="submission" date="2020-01" db="EMBL/GenBank/DDBJ databases">
        <title>Herbidospora sp. NEAU-GS84 nov., a novel actinomycete isolated from soil.</title>
        <authorList>
            <person name="Han L."/>
        </authorList>
    </citation>
    <scope>NUCLEOTIDE SEQUENCE [LARGE SCALE GENOMIC DNA]</scope>
    <source>
        <strain evidence="1 2">NEAU-GS84</strain>
    </source>
</reference>
<evidence type="ECO:0000313" key="2">
    <source>
        <dbReference type="Proteomes" id="UP000479526"/>
    </source>
</evidence>
<dbReference type="AlphaFoldDB" id="A0A7C9NL88"/>
<name>A0A7C9NL88_9ACTN</name>
<sequence length="137" mass="14895">MALQGPIPIHFGQLFPHGCYAVGEVEKVRDFDASTPDRFVQSRDKQTGEPVWQLAVMDPDPAAKAAQKTVVVKLVGQVEPVVPPPTGGLPFTPVEFEALCVTPYVNKDGRLAYSIKARAVRPIRLHAKPVTEPKEAA</sequence>
<comment type="caution">
    <text evidence="1">The sequence shown here is derived from an EMBL/GenBank/DDBJ whole genome shotgun (WGS) entry which is preliminary data.</text>
</comment>
<evidence type="ECO:0000313" key="1">
    <source>
        <dbReference type="EMBL" id="NAS25372.1"/>
    </source>
</evidence>
<organism evidence="1 2">
    <name type="scientific">Herbidospora solisilvae</name>
    <dbReference type="NCBI Taxonomy" id="2696284"/>
    <lineage>
        <taxon>Bacteria</taxon>
        <taxon>Bacillati</taxon>
        <taxon>Actinomycetota</taxon>
        <taxon>Actinomycetes</taxon>
        <taxon>Streptosporangiales</taxon>
        <taxon>Streptosporangiaceae</taxon>
        <taxon>Herbidospora</taxon>
    </lineage>
</organism>
<dbReference type="Proteomes" id="UP000479526">
    <property type="component" value="Unassembled WGS sequence"/>
</dbReference>
<dbReference type="EMBL" id="WXEW01000008">
    <property type="protein sequence ID" value="NAS25372.1"/>
    <property type="molecule type" value="Genomic_DNA"/>
</dbReference>
<proteinExistence type="predicted"/>